<keyword evidence="2" id="KW-0547">Nucleotide-binding</keyword>
<dbReference type="InterPro" id="IPR027417">
    <property type="entry name" value="P-loop_NTPase"/>
</dbReference>
<reference evidence="10" key="1">
    <citation type="journal article" date="2020" name="Nat. Commun.">
        <title>Large-scale genome sequencing of mycorrhizal fungi provides insights into the early evolution of symbiotic traits.</title>
        <authorList>
            <person name="Miyauchi S."/>
            <person name="Kiss E."/>
            <person name="Kuo A."/>
            <person name="Drula E."/>
            <person name="Kohler A."/>
            <person name="Sanchez-Garcia M."/>
            <person name="Morin E."/>
            <person name="Andreopoulos B."/>
            <person name="Barry K.W."/>
            <person name="Bonito G."/>
            <person name="Buee M."/>
            <person name="Carver A."/>
            <person name="Chen C."/>
            <person name="Cichocki N."/>
            <person name="Clum A."/>
            <person name="Culley D."/>
            <person name="Crous P.W."/>
            <person name="Fauchery L."/>
            <person name="Girlanda M."/>
            <person name="Hayes R.D."/>
            <person name="Keri Z."/>
            <person name="LaButti K."/>
            <person name="Lipzen A."/>
            <person name="Lombard V."/>
            <person name="Magnuson J."/>
            <person name="Maillard F."/>
            <person name="Murat C."/>
            <person name="Nolan M."/>
            <person name="Ohm R.A."/>
            <person name="Pangilinan J."/>
            <person name="Pereira M.F."/>
            <person name="Perotto S."/>
            <person name="Peter M."/>
            <person name="Pfister S."/>
            <person name="Riley R."/>
            <person name="Sitrit Y."/>
            <person name="Stielow J.B."/>
            <person name="Szollosi G."/>
            <person name="Zifcakova L."/>
            <person name="Stursova M."/>
            <person name="Spatafora J.W."/>
            <person name="Tedersoo L."/>
            <person name="Vaario L.M."/>
            <person name="Yamada A."/>
            <person name="Yan M."/>
            <person name="Wang P."/>
            <person name="Xu J."/>
            <person name="Bruns T."/>
            <person name="Baldrian P."/>
            <person name="Vilgalys R."/>
            <person name="Dunand C."/>
            <person name="Henrissat B."/>
            <person name="Grigoriev I.V."/>
            <person name="Hibbett D."/>
            <person name="Nagy L.G."/>
            <person name="Martin F.M."/>
        </authorList>
    </citation>
    <scope>NUCLEOTIDE SEQUENCE</scope>
    <source>
        <strain evidence="10">UH-Tt-Lm1</strain>
    </source>
</reference>
<evidence type="ECO:0000313" key="10">
    <source>
        <dbReference type="EMBL" id="KAF9778682.1"/>
    </source>
</evidence>
<dbReference type="SMART" id="SM00847">
    <property type="entry name" value="HA2"/>
    <property type="match status" value="1"/>
</dbReference>
<keyword evidence="5" id="KW-0067">ATP-binding</keyword>
<dbReference type="PROSITE" id="PS51194">
    <property type="entry name" value="HELICASE_CTER"/>
    <property type="match status" value="1"/>
</dbReference>
<protein>
    <recommendedName>
        <fullName evidence="1">RNA helicase</fullName>
        <ecNumber evidence="1">3.6.4.13</ecNumber>
    </recommendedName>
</protein>
<dbReference type="PANTHER" id="PTHR18934:SF118">
    <property type="entry name" value="ATP-DEPENDENT RNA HELICASE DHX33"/>
    <property type="match status" value="1"/>
</dbReference>
<dbReference type="InterPro" id="IPR007502">
    <property type="entry name" value="Helicase-assoc_dom"/>
</dbReference>
<dbReference type="Pfam" id="PF04408">
    <property type="entry name" value="WHD_HA2"/>
    <property type="match status" value="1"/>
</dbReference>
<dbReference type="SMART" id="SM00487">
    <property type="entry name" value="DEXDc"/>
    <property type="match status" value="1"/>
</dbReference>
<dbReference type="Pfam" id="PF07717">
    <property type="entry name" value="OB_NTP_bind"/>
    <property type="match status" value="1"/>
</dbReference>
<organism evidence="10 11">
    <name type="scientific">Thelephora terrestris</name>
    <dbReference type="NCBI Taxonomy" id="56493"/>
    <lineage>
        <taxon>Eukaryota</taxon>
        <taxon>Fungi</taxon>
        <taxon>Dikarya</taxon>
        <taxon>Basidiomycota</taxon>
        <taxon>Agaricomycotina</taxon>
        <taxon>Agaricomycetes</taxon>
        <taxon>Thelephorales</taxon>
        <taxon>Thelephoraceae</taxon>
        <taxon>Thelephora</taxon>
    </lineage>
</organism>
<dbReference type="InterPro" id="IPR014001">
    <property type="entry name" value="Helicase_ATP-bd"/>
</dbReference>
<dbReference type="PROSITE" id="PS51192">
    <property type="entry name" value="HELICASE_ATP_BIND_1"/>
    <property type="match status" value="1"/>
</dbReference>
<dbReference type="GO" id="GO:0005524">
    <property type="term" value="F:ATP binding"/>
    <property type="evidence" value="ECO:0007669"/>
    <property type="project" value="UniProtKB-KW"/>
</dbReference>
<dbReference type="GO" id="GO:0003724">
    <property type="term" value="F:RNA helicase activity"/>
    <property type="evidence" value="ECO:0007669"/>
    <property type="project" value="UniProtKB-EC"/>
</dbReference>
<keyword evidence="4" id="KW-0347">Helicase</keyword>
<evidence type="ECO:0000256" key="6">
    <source>
        <dbReference type="ARBA" id="ARBA00047984"/>
    </source>
</evidence>
<dbReference type="EMBL" id="WIUZ02000022">
    <property type="protein sequence ID" value="KAF9778682.1"/>
    <property type="molecule type" value="Genomic_DNA"/>
</dbReference>
<dbReference type="GO" id="GO:0005730">
    <property type="term" value="C:nucleolus"/>
    <property type="evidence" value="ECO:0007669"/>
    <property type="project" value="TreeGrafter"/>
</dbReference>
<name>A0A9P6H3I3_9AGAM</name>
<dbReference type="GO" id="GO:1990904">
    <property type="term" value="C:ribonucleoprotein complex"/>
    <property type="evidence" value="ECO:0007669"/>
    <property type="project" value="UniProtKB-ARBA"/>
</dbReference>
<feature type="region of interest" description="Disordered" evidence="7">
    <location>
        <begin position="1"/>
        <end position="40"/>
    </location>
</feature>
<dbReference type="GO" id="GO:0003725">
    <property type="term" value="F:double-stranded RNA binding"/>
    <property type="evidence" value="ECO:0007669"/>
    <property type="project" value="TreeGrafter"/>
</dbReference>
<dbReference type="Pfam" id="PF13401">
    <property type="entry name" value="AAA_22"/>
    <property type="match status" value="1"/>
</dbReference>
<comment type="caution">
    <text evidence="10">The sequence shown here is derived from an EMBL/GenBank/DDBJ whole genome shotgun (WGS) entry which is preliminary data.</text>
</comment>
<evidence type="ECO:0000256" key="1">
    <source>
        <dbReference type="ARBA" id="ARBA00012552"/>
    </source>
</evidence>
<reference evidence="10" key="2">
    <citation type="submission" date="2020-11" db="EMBL/GenBank/DDBJ databases">
        <authorList>
            <consortium name="DOE Joint Genome Institute"/>
            <person name="Kuo A."/>
            <person name="Miyauchi S."/>
            <person name="Kiss E."/>
            <person name="Drula E."/>
            <person name="Kohler A."/>
            <person name="Sanchez-Garcia M."/>
            <person name="Andreopoulos B."/>
            <person name="Barry K.W."/>
            <person name="Bonito G."/>
            <person name="Buee M."/>
            <person name="Carver A."/>
            <person name="Chen C."/>
            <person name="Cichocki N."/>
            <person name="Clum A."/>
            <person name="Culley D."/>
            <person name="Crous P.W."/>
            <person name="Fauchery L."/>
            <person name="Girlanda M."/>
            <person name="Hayes R."/>
            <person name="Keri Z."/>
            <person name="Labutti K."/>
            <person name="Lipzen A."/>
            <person name="Lombard V."/>
            <person name="Magnuson J."/>
            <person name="Maillard F."/>
            <person name="Morin E."/>
            <person name="Murat C."/>
            <person name="Nolan M."/>
            <person name="Ohm R."/>
            <person name="Pangilinan J."/>
            <person name="Pereira M."/>
            <person name="Perotto S."/>
            <person name="Peter M."/>
            <person name="Riley R."/>
            <person name="Sitrit Y."/>
            <person name="Stielow B."/>
            <person name="Szollosi G."/>
            <person name="Zifcakova L."/>
            <person name="Stursova M."/>
            <person name="Spatafora J.W."/>
            <person name="Tedersoo L."/>
            <person name="Vaario L.-M."/>
            <person name="Yamada A."/>
            <person name="Yan M."/>
            <person name="Wang P."/>
            <person name="Xu J."/>
            <person name="Bruns T."/>
            <person name="Baldrian P."/>
            <person name="Vilgalys R."/>
            <person name="Henrissat B."/>
            <person name="Grigoriev I.V."/>
            <person name="Hibbett D."/>
            <person name="Nagy L.G."/>
            <person name="Martin F.M."/>
        </authorList>
    </citation>
    <scope>NUCLEOTIDE SEQUENCE</scope>
    <source>
        <strain evidence="10">UH-Tt-Lm1</strain>
    </source>
</reference>
<dbReference type="GO" id="GO:0045943">
    <property type="term" value="P:positive regulation of transcription by RNA polymerase I"/>
    <property type="evidence" value="ECO:0007669"/>
    <property type="project" value="TreeGrafter"/>
</dbReference>
<accession>A0A9P6H3I3</accession>
<dbReference type="Proteomes" id="UP000736335">
    <property type="component" value="Unassembled WGS sequence"/>
</dbReference>
<evidence type="ECO:0000259" key="9">
    <source>
        <dbReference type="PROSITE" id="PS51194"/>
    </source>
</evidence>
<evidence type="ECO:0000259" key="8">
    <source>
        <dbReference type="PROSITE" id="PS51192"/>
    </source>
</evidence>
<evidence type="ECO:0000256" key="7">
    <source>
        <dbReference type="SAM" id="MobiDB-lite"/>
    </source>
</evidence>
<dbReference type="SUPFAM" id="SSF52540">
    <property type="entry name" value="P-loop containing nucleoside triphosphate hydrolases"/>
    <property type="match status" value="1"/>
</dbReference>
<dbReference type="CDD" id="cd18791">
    <property type="entry name" value="SF2_C_RHA"/>
    <property type="match status" value="1"/>
</dbReference>
<dbReference type="OrthoDB" id="10253254at2759"/>
<dbReference type="GO" id="GO:0016887">
    <property type="term" value="F:ATP hydrolysis activity"/>
    <property type="evidence" value="ECO:0007669"/>
    <property type="project" value="InterPro"/>
</dbReference>
<sequence length="677" mass="74099">MASLPPLKRKKQEAGCETSKKRPPSHVGHTARSSYRDELPIAQGKPEIIRELQRNSVTILVGETGSGKSTQIPQYILEAGISRGKCIAITQPRRVGATSLAARVATERGVPLGTSVGYSIRFDENYCPSTKIKFITDGMLVRELISDALLSHYGVIIIDEAHERTLRTDVLLASLKRILQRRNGLPLGHDQPTNPLKVVIMSATLDARRFSDFFGGAELIYVKGRQYAVRIFHTPAGQPDFVEAALRTFFQIHTSNSAGDVLIFLPGQEEIENLLSSINFYARQLPQGVMPVLVYPMYSSLHPSQQSKVFEPTPYGSRKCILATNIAETSITIPGIKYVIDTGKCKEKRYVAKEASSGVDTLLTRDISRSSAMQRAGRAGREGEGFCFRVYPMHAFDSMVPALEPEICRCDLTAVILELKCLGLDVEGHDFMDDPDEEAVHSGLTTLSILGAIDKHQNLTDAGRKMAELPVDPKFARTILASGELGCSKEVIDVVSAFSVSSRLFLGTPSNDSAAVDAREKFKHPSGDHCTILNAFRAYQEVVSSASSGATKSWCAANSLNERALSEAMEIRRQLRKICGRIGINTDISCGSQVQPILRCLVLGLVQNTAFVQPNGLYKQVMGSSVMKIHPGSVVQMSHPAIVYNELVLTTQMYARGVSVISKAEVSSVFSHISHKF</sequence>
<dbReference type="Pfam" id="PF00271">
    <property type="entry name" value="Helicase_C"/>
    <property type="match status" value="1"/>
</dbReference>
<feature type="domain" description="Helicase ATP-binding" evidence="8">
    <location>
        <begin position="49"/>
        <end position="223"/>
    </location>
</feature>
<dbReference type="Pfam" id="PF21010">
    <property type="entry name" value="HA2_C"/>
    <property type="match status" value="1"/>
</dbReference>
<dbReference type="InterPro" id="IPR048333">
    <property type="entry name" value="HA2_WH"/>
</dbReference>
<dbReference type="InterPro" id="IPR002464">
    <property type="entry name" value="DNA/RNA_helicase_DEAH_CS"/>
</dbReference>
<dbReference type="PROSITE" id="PS00690">
    <property type="entry name" value="DEAH_ATP_HELICASE"/>
    <property type="match status" value="1"/>
</dbReference>
<keyword evidence="11" id="KW-1185">Reference proteome</keyword>
<dbReference type="AlphaFoldDB" id="A0A9P6H3I3"/>
<evidence type="ECO:0000256" key="4">
    <source>
        <dbReference type="ARBA" id="ARBA00022806"/>
    </source>
</evidence>
<dbReference type="SMART" id="SM00382">
    <property type="entry name" value="AAA"/>
    <property type="match status" value="1"/>
</dbReference>
<dbReference type="PANTHER" id="PTHR18934">
    <property type="entry name" value="ATP-DEPENDENT RNA HELICASE"/>
    <property type="match status" value="1"/>
</dbReference>
<evidence type="ECO:0000256" key="3">
    <source>
        <dbReference type="ARBA" id="ARBA00022801"/>
    </source>
</evidence>
<dbReference type="InterPro" id="IPR003593">
    <property type="entry name" value="AAA+_ATPase"/>
</dbReference>
<feature type="domain" description="Helicase C-terminal" evidence="9">
    <location>
        <begin position="245"/>
        <end position="423"/>
    </location>
</feature>
<keyword evidence="3 10" id="KW-0378">Hydrolase</keyword>
<comment type="catalytic activity">
    <reaction evidence="6">
        <text>ATP + H2O = ADP + phosphate + H(+)</text>
        <dbReference type="Rhea" id="RHEA:13065"/>
        <dbReference type="ChEBI" id="CHEBI:15377"/>
        <dbReference type="ChEBI" id="CHEBI:15378"/>
        <dbReference type="ChEBI" id="CHEBI:30616"/>
        <dbReference type="ChEBI" id="CHEBI:43474"/>
        <dbReference type="ChEBI" id="CHEBI:456216"/>
        <dbReference type="EC" id="3.6.4.13"/>
    </reaction>
</comment>
<dbReference type="EC" id="3.6.4.13" evidence="1"/>
<gene>
    <name evidence="10" type="ORF">BJ322DRAFT_1091931</name>
</gene>
<evidence type="ECO:0000256" key="2">
    <source>
        <dbReference type="ARBA" id="ARBA00022741"/>
    </source>
</evidence>
<dbReference type="Gene3D" id="1.20.120.1080">
    <property type="match status" value="1"/>
</dbReference>
<dbReference type="Gene3D" id="3.40.50.300">
    <property type="entry name" value="P-loop containing nucleotide triphosphate hydrolases"/>
    <property type="match status" value="2"/>
</dbReference>
<dbReference type="FunFam" id="3.40.50.300:FF:000145">
    <property type="entry name" value="probable ATP-dependent RNA helicase DHX40"/>
    <property type="match status" value="1"/>
</dbReference>
<dbReference type="SMART" id="SM00490">
    <property type="entry name" value="HELICc"/>
    <property type="match status" value="1"/>
</dbReference>
<evidence type="ECO:0000256" key="5">
    <source>
        <dbReference type="ARBA" id="ARBA00022840"/>
    </source>
</evidence>
<dbReference type="InterPro" id="IPR011709">
    <property type="entry name" value="DEAD-box_helicase_OB_fold"/>
</dbReference>
<dbReference type="InterPro" id="IPR001650">
    <property type="entry name" value="Helicase_C-like"/>
</dbReference>
<proteinExistence type="predicted"/>
<dbReference type="InterPro" id="IPR049945">
    <property type="entry name" value="AAA_22"/>
</dbReference>
<evidence type="ECO:0000313" key="11">
    <source>
        <dbReference type="Proteomes" id="UP000736335"/>
    </source>
</evidence>